<evidence type="ECO:0000256" key="2">
    <source>
        <dbReference type="ARBA" id="ARBA00022964"/>
    </source>
</evidence>
<dbReference type="InterPro" id="IPR051821">
    <property type="entry name" value="Asp/Asn_beta-hydroxylase"/>
</dbReference>
<evidence type="ECO:0000313" key="5">
    <source>
        <dbReference type="EMBL" id="PMS24289.1"/>
    </source>
</evidence>
<protein>
    <submittedName>
        <fullName evidence="5">Aspartyl/asparaginyl beta-hydroxylase domain-containing protein</fullName>
    </submittedName>
</protein>
<feature type="domain" description="Aspartyl/asparaginy/proline hydroxylase" evidence="4">
    <location>
        <begin position="59"/>
        <end position="218"/>
    </location>
</feature>
<dbReference type="PANTHER" id="PTHR46332">
    <property type="entry name" value="ASPARTATE BETA-HYDROXYLASE DOMAIN-CONTAINING PROTEIN 2"/>
    <property type="match status" value="1"/>
</dbReference>
<organism evidence="5 6">
    <name type="scientific">Trinickia soli</name>
    <dbReference type="NCBI Taxonomy" id="380675"/>
    <lineage>
        <taxon>Bacteria</taxon>
        <taxon>Pseudomonadati</taxon>
        <taxon>Pseudomonadota</taxon>
        <taxon>Betaproteobacteria</taxon>
        <taxon>Burkholderiales</taxon>
        <taxon>Burkholderiaceae</taxon>
        <taxon>Trinickia</taxon>
    </lineage>
</organism>
<comment type="caution">
    <text evidence="5">The sequence shown here is derived from an EMBL/GenBank/DDBJ whole genome shotgun (WGS) entry which is preliminary data.</text>
</comment>
<comment type="similarity">
    <text evidence="1">Belongs to the aspartyl/asparaginyl beta-hydroxylase family.</text>
</comment>
<dbReference type="InterPro" id="IPR027443">
    <property type="entry name" value="IPNS-like_sf"/>
</dbReference>
<dbReference type="AlphaFoldDB" id="A0A2N7W4G5"/>
<gene>
    <name evidence="5" type="ORF">C0Z19_13480</name>
</gene>
<proteinExistence type="inferred from homology"/>
<name>A0A2N7W4G5_9BURK</name>
<evidence type="ECO:0000259" key="4">
    <source>
        <dbReference type="Pfam" id="PF05118"/>
    </source>
</evidence>
<dbReference type="PANTHER" id="PTHR46332:SF5">
    <property type="entry name" value="ASPARTATE BETA-HYDROXYLASE DOMAIN CONTAINING 2"/>
    <property type="match status" value="1"/>
</dbReference>
<dbReference type="SUPFAM" id="SSF51197">
    <property type="entry name" value="Clavaminate synthase-like"/>
    <property type="match status" value="1"/>
</dbReference>
<keyword evidence="2" id="KW-0223">Dioxygenase</keyword>
<dbReference type="Pfam" id="PF05118">
    <property type="entry name" value="Asp_Arg_Hydrox"/>
    <property type="match status" value="1"/>
</dbReference>
<dbReference type="InterPro" id="IPR007803">
    <property type="entry name" value="Asp/Arg/Pro-Hydrxlase"/>
</dbReference>
<sequence>MHSREPSAAETQSIRANTATNRLYERGARLIRGFYDRRLHEPAVLDVARYFPDAQRFAANWQMLRAEALHVAASVARIPRFHEVMREQADISANDGRDWRMYIMQAYGVRFETNMARCPTLAALVAQSPDVLSASFSLLAPGKHIPPHRGPFRGILRGYLVLSMPRDAQGRPAATLTVDGQPYRLQEGEFLLWDDTFEHEVNNVSDQTRIVLLLDVRRAGMPIVLRLLTRGIIVLVRCGIRLRGTKVAV</sequence>
<dbReference type="Proteomes" id="UP000235347">
    <property type="component" value="Unassembled WGS sequence"/>
</dbReference>
<keyword evidence="6" id="KW-1185">Reference proteome</keyword>
<reference evidence="5 6" key="1">
    <citation type="submission" date="2018-01" db="EMBL/GenBank/DDBJ databases">
        <title>Whole genome analyses suggest that Burkholderia sensu lato contains two further novel genera in the rhizoxinica-symbiotica group Mycetohabitans gen. nov., and Trinickia gen. nov.: implications for the evolution of diazotrophy and nodulation in the Burkholderiaceae.</title>
        <authorList>
            <person name="Estrada-de los Santos P."/>
            <person name="Palmer M."/>
            <person name="Chavez-Ramirez B."/>
            <person name="Beukes C."/>
            <person name="Steenkamp E.T."/>
            <person name="Hirsch A.M."/>
            <person name="Manyaka P."/>
            <person name="Maluk M."/>
            <person name="Lafos M."/>
            <person name="Crook M."/>
            <person name="Gross E."/>
            <person name="Simon M.F."/>
            <person name="Bueno dos Reis Junior F."/>
            <person name="Poole P.S."/>
            <person name="Venter S.N."/>
            <person name="James E.K."/>
        </authorList>
    </citation>
    <scope>NUCLEOTIDE SEQUENCE [LARGE SCALE GENOMIC DNA]</scope>
    <source>
        <strain evidence="5 6">GP25-8</strain>
    </source>
</reference>
<dbReference type="Gene3D" id="2.60.120.330">
    <property type="entry name" value="B-lactam Antibiotic, Isopenicillin N Synthase, Chain"/>
    <property type="match status" value="1"/>
</dbReference>
<accession>A0A2N7W4G5</accession>
<dbReference type="GO" id="GO:0051213">
    <property type="term" value="F:dioxygenase activity"/>
    <property type="evidence" value="ECO:0007669"/>
    <property type="project" value="UniProtKB-KW"/>
</dbReference>
<dbReference type="RefSeq" id="WP_102610341.1">
    <property type="nucleotide sequence ID" value="NZ_CADIKD010000007.1"/>
</dbReference>
<evidence type="ECO:0000256" key="3">
    <source>
        <dbReference type="ARBA" id="ARBA00023002"/>
    </source>
</evidence>
<evidence type="ECO:0000313" key="6">
    <source>
        <dbReference type="Proteomes" id="UP000235347"/>
    </source>
</evidence>
<dbReference type="EMBL" id="PNYB01000010">
    <property type="protein sequence ID" value="PMS24289.1"/>
    <property type="molecule type" value="Genomic_DNA"/>
</dbReference>
<keyword evidence="3" id="KW-0560">Oxidoreductase</keyword>
<evidence type="ECO:0000256" key="1">
    <source>
        <dbReference type="ARBA" id="ARBA00007730"/>
    </source>
</evidence>